<organism evidence="1 2">
    <name type="scientific">Solanum commersonii</name>
    <name type="common">Commerson's wild potato</name>
    <name type="synonym">Commerson's nightshade</name>
    <dbReference type="NCBI Taxonomy" id="4109"/>
    <lineage>
        <taxon>Eukaryota</taxon>
        <taxon>Viridiplantae</taxon>
        <taxon>Streptophyta</taxon>
        <taxon>Embryophyta</taxon>
        <taxon>Tracheophyta</taxon>
        <taxon>Spermatophyta</taxon>
        <taxon>Magnoliopsida</taxon>
        <taxon>eudicotyledons</taxon>
        <taxon>Gunneridae</taxon>
        <taxon>Pentapetalae</taxon>
        <taxon>asterids</taxon>
        <taxon>lamiids</taxon>
        <taxon>Solanales</taxon>
        <taxon>Solanaceae</taxon>
        <taxon>Solanoideae</taxon>
        <taxon>Solaneae</taxon>
        <taxon>Solanum</taxon>
    </lineage>
</organism>
<comment type="caution">
    <text evidence="1">The sequence shown here is derived from an EMBL/GenBank/DDBJ whole genome shotgun (WGS) entry which is preliminary data.</text>
</comment>
<proteinExistence type="predicted"/>
<keyword evidence="2" id="KW-1185">Reference proteome</keyword>
<accession>A0A9J5WRZ3</accession>
<sequence length="88" mass="9858">MSPRASKPLILPIFVATAKTGHLQGQTSPTASKPPILTIFVCYSSRHFKTLATDPGLSPRPKWPIYKVKRSPEQSMTYYGDPIFRCHL</sequence>
<evidence type="ECO:0000313" key="1">
    <source>
        <dbReference type="EMBL" id="KAG5578691.1"/>
    </source>
</evidence>
<evidence type="ECO:0000313" key="2">
    <source>
        <dbReference type="Proteomes" id="UP000824120"/>
    </source>
</evidence>
<protein>
    <submittedName>
        <fullName evidence="1">Uncharacterized protein</fullName>
    </submittedName>
</protein>
<dbReference type="Proteomes" id="UP000824120">
    <property type="component" value="Chromosome 10"/>
</dbReference>
<dbReference type="AlphaFoldDB" id="A0A9J5WRZ3"/>
<name>A0A9J5WRZ3_SOLCO</name>
<reference evidence="1 2" key="1">
    <citation type="submission" date="2020-09" db="EMBL/GenBank/DDBJ databases">
        <title>De no assembly of potato wild relative species, Solanum commersonii.</title>
        <authorList>
            <person name="Cho K."/>
        </authorList>
    </citation>
    <scope>NUCLEOTIDE SEQUENCE [LARGE SCALE GENOMIC DNA]</scope>
    <source>
        <strain evidence="1">LZ3.2</strain>
        <tissue evidence="1">Leaf</tissue>
    </source>
</reference>
<gene>
    <name evidence="1" type="ORF">H5410_049318</name>
</gene>
<dbReference type="EMBL" id="JACXVP010000010">
    <property type="protein sequence ID" value="KAG5578691.1"/>
    <property type="molecule type" value="Genomic_DNA"/>
</dbReference>